<gene>
    <name evidence="2" type="ORF">FC27_GL000708</name>
</gene>
<name>A0A0R1SB12_9LACO</name>
<dbReference type="eggNOG" id="COG2706">
    <property type="taxonomic scope" value="Bacteria"/>
</dbReference>
<keyword evidence="3" id="KW-1185">Reference proteome</keyword>
<dbReference type="PATRIC" id="fig|1423815.3.peg.717"/>
<dbReference type="GO" id="GO:0017057">
    <property type="term" value="F:6-phosphogluconolactonase activity"/>
    <property type="evidence" value="ECO:0007669"/>
    <property type="project" value="TreeGrafter"/>
</dbReference>
<dbReference type="InterPro" id="IPR019405">
    <property type="entry name" value="Lactonase_7-beta_prop"/>
</dbReference>
<dbReference type="InterPro" id="IPR015943">
    <property type="entry name" value="WD40/YVTN_repeat-like_dom_sf"/>
</dbReference>
<dbReference type="PANTHER" id="PTHR30344:SF1">
    <property type="entry name" value="6-PHOSPHOGLUCONOLACTONASE"/>
    <property type="match status" value="1"/>
</dbReference>
<reference evidence="2 3" key="1">
    <citation type="journal article" date="2015" name="Genome Announc.">
        <title>Expanding the biotechnology potential of lactobacilli through comparative genomics of 213 strains and associated genera.</title>
        <authorList>
            <person name="Sun Z."/>
            <person name="Harris H.M."/>
            <person name="McCann A."/>
            <person name="Guo C."/>
            <person name="Argimon S."/>
            <person name="Zhang W."/>
            <person name="Yang X."/>
            <person name="Jeffery I.B."/>
            <person name="Cooney J.C."/>
            <person name="Kagawa T.F."/>
            <person name="Liu W."/>
            <person name="Song Y."/>
            <person name="Salvetti E."/>
            <person name="Wrobel A."/>
            <person name="Rasinkangas P."/>
            <person name="Parkhill J."/>
            <person name="Rea M.C."/>
            <person name="O'Sullivan O."/>
            <person name="Ritari J."/>
            <person name="Douillard F.P."/>
            <person name="Paul Ross R."/>
            <person name="Yang R."/>
            <person name="Briner A.E."/>
            <person name="Felis G.E."/>
            <person name="de Vos W.M."/>
            <person name="Barrangou R."/>
            <person name="Klaenhammer T.R."/>
            <person name="Caufield P.W."/>
            <person name="Cui Y."/>
            <person name="Zhang H."/>
            <person name="O'Toole P.W."/>
        </authorList>
    </citation>
    <scope>NUCLEOTIDE SEQUENCE [LARGE SCALE GENOMIC DNA]</scope>
    <source>
        <strain evidence="2 3">DSM 14857</strain>
    </source>
</reference>
<dbReference type="InterPro" id="IPR011048">
    <property type="entry name" value="Haem_d1_sf"/>
</dbReference>
<comment type="caution">
    <text evidence="2">The sequence shown here is derived from an EMBL/GenBank/DDBJ whole genome shotgun (WGS) entry which is preliminary data.</text>
</comment>
<organism evidence="2 3">
    <name type="scientific">Companilactobacillus versmoldensis DSM 14857 = KCTC 3814</name>
    <dbReference type="NCBI Taxonomy" id="1423815"/>
    <lineage>
        <taxon>Bacteria</taxon>
        <taxon>Bacillati</taxon>
        <taxon>Bacillota</taxon>
        <taxon>Bacilli</taxon>
        <taxon>Lactobacillales</taxon>
        <taxon>Lactobacillaceae</taxon>
        <taxon>Companilactobacillus</taxon>
    </lineage>
</organism>
<proteinExistence type="inferred from homology"/>
<evidence type="ECO:0008006" key="4">
    <source>
        <dbReference type="Google" id="ProtNLM"/>
    </source>
</evidence>
<dbReference type="EMBL" id="AZFA01000017">
    <property type="protein sequence ID" value="KRL66247.1"/>
    <property type="molecule type" value="Genomic_DNA"/>
</dbReference>
<evidence type="ECO:0000313" key="2">
    <source>
        <dbReference type="EMBL" id="KRL66247.1"/>
    </source>
</evidence>
<dbReference type="SUPFAM" id="SSF51004">
    <property type="entry name" value="C-terminal (heme d1) domain of cytochrome cd1-nitrite reductase"/>
    <property type="match status" value="1"/>
</dbReference>
<evidence type="ECO:0000313" key="3">
    <source>
        <dbReference type="Proteomes" id="UP000051647"/>
    </source>
</evidence>
<dbReference type="PANTHER" id="PTHR30344">
    <property type="entry name" value="6-PHOSPHOGLUCONOLACTONASE-RELATED"/>
    <property type="match status" value="1"/>
</dbReference>
<dbReference type="STRING" id="1423815.FC27_GL000708"/>
<sequence>MFGGNLMIENVLLSGYTRNNGKGVYRSQFDSETGKLADPELFIELKDPTYLDVTNDMKMVAVAKNETGGGLVLYDINGDTPKLLDEDFSEETAPSYVKIDKSRNLIFSSYFHLSIVTIDQITADNKLERLSTIKFDGTGPREEQDQSKPHYSALTPDGKLIICDYGADRIYLYDISDPKDPQRLYEYIAPAGYAPRHLVFHPSKPYLYVACELSSQVLVLKYDAEASRFNLVDEASAAKDEQKNTTAAIRITNDGKFLYVSTRGADTIASFEVSPEGDRLKELGTAKTKGKGPRDFALDPSEKYLLAANQDSDDLTVFKRNINKGILTIVGDTIGIPECVCVHFI</sequence>
<dbReference type="InterPro" id="IPR050282">
    <property type="entry name" value="Cycloisomerase_2"/>
</dbReference>
<dbReference type="AlphaFoldDB" id="A0A0R1SB12"/>
<comment type="similarity">
    <text evidence="1">Belongs to the cycloisomerase 2 family.</text>
</comment>
<protein>
    <recommendedName>
        <fullName evidence="4">6-phosphogluconolactonase</fullName>
    </recommendedName>
</protein>
<evidence type="ECO:0000256" key="1">
    <source>
        <dbReference type="ARBA" id="ARBA00005564"/>
    </source>
</evidence>
<accession>A0A0R1SB12</accession>
<dbReference type="Proteomes" id="UP000051647">
    <property type="component" value="Unassembled WGS sequence"/>
</dbReference>
<dbReference type="Pfam" id="PF10282">
    <property type="entry name" value="Lactonase"/>
    <property type="match status" value="1"/>
</dbReference>
<dbReference type="Gene3D" id="2.130.10.10">
    <property type="entry name" value="YVTN repeat-like/Quinoprotein amine dehydrogenase"/>
    <property type="match status" value="1"/>
</dbReference>
<dbReference type="GO" id="GO:0005829">
    <property type="term" value="C:cytosol"/>
    <property type="evidence" value="ECO:0007669"/>
    <property type="project" value="TreeGrafter"/>
</dbReference>